<evidence type="ECO:0000313" key="2">
    <source>
        <dbReference type="Proteomes" id="UP000076154"/>
    </source>
</evidence>
<gene>
    <name evidence="1" type="ORF">Hypma_009826</name>
</gene>
<name>A0A369JRB3_HYPMA</name>
<dbReference type="OrthoDB" id="2835096at2759"/>
<sequence>MGFLNKVSRKLSTRVPKKVSRWFKRINPNDKAALKSFSSRASSLRHILRTNNPPSEHEFSVIHCLLQDVADYVALHDLHSEYRAYRPFHDLKLACQSALSSLRRIPAEIISYIFSQVVQDIFYFSDEGWMSLDTTKEPWTLAQISHSWRAAALGHQEIWSYVKIDIKVLKTKCAPEPSLAALQCCLRRSGTHALSIYFKDSHPPATPRVKELLCALVPHSRQWKVVRFSISFEDLGLLMPVRGHLPLLHSLAVFVYGFTTSGDVNIFEIAPQLREVSLEMYAPYTQLLLPWPQLTTIFGWRARDMSFLRQATSLEGCSLVFDAWDTPSILVPPIQIPLLRRLQLDLEYPLAGLTAPALEDLNIRGVFLRPTLSLRHVTAFVHRSSCSLRSLLFHYITMEDEFDIMPLLDSVPSLAFLQVEYGQVGWDKLFRVLTITETRRLVPNLKAIRFIFGFQLHTPPYLDPSLDPSLLLDMIESRFYPDRTSGLESVTLREWKEPLPELCVARLAKLEEQGLNVEDDARPKAEEDLPSVVNWAWNGMID</sequence>
<dbReference type="InParanoid" id="A0A369JRB3"/>
<organism evidence="1 2">
    <name type="scientific">Hypsizygus marmoreus</name>
    <name type="common">White beech mushroom</name>
    <name type="synonym">Agaricus marmoreus</name>
    <dbReference type="NCBI Taxonomy" id="39966"/>
    <lineage>
        <taxon>Eukaryota</taxon>
        <taxon>Fungi</taxon>
        <taxon>Dikarya</taxon>
        <taxon>Basidiomycota</taxon>
        <taxon>Agaricomycotina</taxon>
        <taxon>Agaricomycetes</taxon>
        <taxon>Agaricomycetidae</taxon>
        <taxon>Agaricales</taxon>
        <taxon>Tricholomatineae</taxon>
        <taxon>Lyophyllaceae</taxon>
        <taxon>Hypsizygus</taxon>
    </lineage>
</organism>
<keyword evidence="2" id="KW-1185">Reference proteome</keyword>
<proteinExistence type="predicted"/>
<evidence type="ECO:0000313" key="1">
    <source>
        <dbReference type="EMBL" id="RDB22905.1"/>
    </source>
</evidence>
<reference evidence="1" key="1">
    <citation type="submission" date="2018-04" db="EMBL/GenBank/DDBJ databases">
        <title>Whole genome sequencing of Hypsizygus marmoreus.</title>
        <authorList>
            <person name="Choi I.-G."/>
            <person name="Min B."/>
            <person name="Kim J.-G."/>
            <person name="Kim S."/>
            <person name="Oh Y.-L."/>
            <person name="Kong W.-S."/>
            <person name="Park H."/>
            <person name="Jeong J."/>
            <person name="Song E.-S."/>
        </authorList>
    </citation>
    <scope>NUCLEOTIDE SEQUENCE [LARGE SCALE GENOMIC DNA]</scope>
    <source>
        <strain evidence="1">51987-8</strain>
    </source>
</reference>
<dbReference type="AlphaFoldDB" id="A0A369JRB3"/>
<dbReference type="Proteomes" id="UP000076154">
    <property type="component" value="Unassembled WGS sequence"/>
</dbReference>
<protein>
    <recommendedName>
        <fullName evidence="3">F-box domain-containing protein</fullName>
    </recommendedName>
</protein>
<accession>A0A369JRB3</accession>
<comment type="caution">
    <text evidence="1">The sequence shown here is derived from an EMBL/GenBank/DDBJ whole genome shotgun (WGS) entry which is preliminary data.</text>
</comment>
<dbReference type="EMBL" id="LUEZ02000048">
    <property type="protein sequence ID" value="RDB22905.1"/>
    <property type="molecule type" value="Genomic_DNA"/>
</dbReference>
<evidence type="ECO:0008006" key="3">
    <source>
        <dbReference type="Google" id="ProtNLM"/>
    </source>
</evidence>